<feature type="compositionally biased region" description="Low complexity" evidence="2">
    <location>
        <begin position="36"/>
        <end position="48"/>
    </location>
</feature>
<keyword evidence="5" id="KW-1185">Reference proteome</keyword>
<dbReference type="InterPro" id="IPR016024">
    <property type="entry name" value="ARM-type_fold"/>
</dbReference>
<dbReference type="OrthoDB" id="9999654at2759"/>
<protein>
    <recommendedName>
        <fullName evidence="3">FAM65 N-terminal domain-containing protein</fullName>
    </recommendedName>
</protein>
<dbReference type="AlphaFoldDB" id="A0A7R9M384"/>
<feature type="compositionally biased region" description="Low complexity" evidence="2">
    <location>
        <begin position="1"/>
        <end position="17"/>
    </location>
</feature>
<comment type="similarity">
    <text evidence="1">Belongs to the RIPOR family.</text>
</comment>
<dbReference type="InterPro" id="IPR031780">
    <property type="entry name" value="FAM65_N"/>
</dbReference>
<proteinExistence type="inferred from homology"/>
<dbReference type="PANTHER" id="PTHR15829">
    <property type="entry name" value="PROTEIN KINASE PKN/PRK1, EFFECTOR"/>
    <property type="match status" value="1"/>
</dbReference>
<evidence type="ECO:0000256" key="1">
    <source>
        <dbReference type="ARBA" id="ARBA00005744"/>
    </source>
</evidence>
<dbReference type="InterPro" id="IPR026136">
    <property type="entry name" value="RIPOR3"/>
</dbReference>
<evidence type="ECO:0000313" key="5">
    <source>
        <dbReference type="Proteomes" id="UP000728032"/>
    </source>
</evidence>
<evidence type="ECO:0000256" key="2">
    <source>
        <dbReference type="SAM" id="MobiDB-lite"/>
    </source>
</evidence>
<feature type="region of interest" description="Disordered" evidence="2">
    <location>
        <begin position="445"/>
        <end position="467"/>
    </location>
</feature>
<dbReference type="EMBL" id="CAJPVJ010004738">
    <property type="protein sequence ID" value="CAG2168872.1"/>
    <property type="molecule type" value="Genomic_DNA"/>
</dbReference>
<sequence length="794" mass="88810">MSFSPQSSHSSSATTTTNGRNHAYNGSHGSGGNDWSSQSSVGSSSSGSLSRPALASLASMTSMGAAKQDVIHCHQFKDVVDRYERGLSWLLRELWLAYGLVDHSDHHPTPDADDSLSQQYILSVSHKDSLRHQLSHIRHMRDEYETHLRLRDALTKMMKISKSRDCENEWKENSRVLVTFERQLENMIGVFHLKVEEIEGWARICPRDQYEIEFRYGRQRHVVRVRIAKDGRREWEHQEFALKASLLDSIIVRVREVKAGWTRRYVTLGVTHMDSKDMMRARVQVMSLMANSSGSLKLKVRTKWTPTISSYFNNNNNNNNNNSYNNHNNNNCDTNSVPFILNGSTPGAPGGPVVGVVDARSVSRMSSRDSTVESLGQLMAALEDFQGQYEELSPMVTAVNRLWRIYGRRDSVGSEAPPTPAPDFDGSDGEDIDAALAEFQFLDDGDDQNNSVISGTASVSSASSPTPISSQWEACVLTHTRDAIIQLSHCGQWVLKAREKDALRRLRDDAFALQELAKHYGANTCDEFMGADTRARDLWGYLTAGAKRDTIVMDWRACADGLNLLMHRHDSGDDIIGDGSQWLTAKVSECDYVTVLHVRAFWQRFEASVAIDDVLKVALDVSRVIRVKEVPVFESLLSRFIAREWCPHEVTWAAVRAMIASAGEPQMASIARQWLKIMTDDNEPEILSHLLSGLESNSLTTRRASCNALAYIRAHTAIDELLYVSTEDTDPRVREEARKALSAFGGEAEQRWHQCSLTQMGFTGLSISSATGADMGGKSWHKLSNNNINSNVNY</sequence>
<name>A0A7R9M384_9ACAR</name>
<dbReference type="Pfam" id="PF13646">
    <property type="entry name" value="HEAT_2"/>
    <property type="match status" value="1"/>
</dbReference>
<dbReference type="EMBL" id="OC919563">
    <property type="protein sequence ID" value="CAD7651552.1"/>
    <property type="molecule type" value="Genomic_DNA"/>
</dbReference>
<dbReference type="Proteomes" id="UP000728032">
    <property type="component" value="Unassembled WGS sequence"/>
</dbReference>
<dbReference type="Pfam" id="PF15903">
    <property type="entry name" value="PL48"/>
    <property type="match status" value="1"/>
</dbReference>
<feature type="region of interest" description="Disordered" evidence="2">
    <location>
        <begin position="410"/>
        <end position="429"/>
    </location>
</feature>
<dbReference type="SUPFAM" id="SSF48371">
    <property type="entry name" value="ARM repeat"/>
    <property type="match status" value="1"/>
</dbReference>
<feature type="domain" description="FAM65 N-terminal" evidence="3">
    <location>
        <begin position="130"/>
        <end position="326"/>
    </location>
</feature>
<feature type="compositionally biased region" description="Low complexity" evidence="2">
    <location>
        <begin position="451"/>
        <end position="467"/>
    </location>
</feature>
<feature type="region of interest" description="Disordered" evidence="2">
    <location>
        <begin position="1"/>
        <end position="48"/>
    </location>
</feature>
<dbReference type="PANTHER" id="PTHR15829:SF13">
    <property type="entry name" value="FAM65 N-TERMINAL DOMAIN-CONTAINING PROTEIN"/>
    <property type="match status" value="1"/>
</dbReference>
<evidence type="ECO:0000259" key="3">
    <source>
        <dbReference type="Pfam" id="PF15903"/>
    </source>
</evidence>
<evidence type="ECO:0000313" key="4">
    <source>
        <dbReference type="EMBL" id="CAD7651552.1"/>
    </source>
</evidence>
<accession>A0A7R9M384</accession>
<dbReference type="InterPro" id="IPR011989">
    <property type="entry name" value="ARM-like"/>
</dbReference>
<gene>
    <name evidence="4" type="ORF">ONB1V03_LOCUS8356</name>
</gene>
<organism evidence="4">
    <name type="scientific">Oppiella nova</name>
    <dbReference type="NCBI Taxonomy" id="334625"/>
    <lineage>
        <taxon>Eukaryota</taxon>
        <taxon>Metazoa</taxon>
        <taxon>Ecdysozoa</taxon>
        <taxon>Arthropoda</taxon>
        <taxon>Chelicerata</taxon>
        <taxon>Arachnida</taxon>
        <taxon>Acari</taxon>
        <taxon>Acariformes</taxon>
        <taxon>Sarcoptiformes</taxon>
        <taxon>Oribatida</taxon>
        <taxon>Brachypylina</taxon>
        <taxon>Oppioidea</taxon>
        <taxon>Oppiidae</taxon>
        <taxon>Oppiella</taxon>
    </lineage>
</organism>
<dbReference type="Gene3D" id="1.25.10.10">
    <property type="entry name" value="Leucine-rich Repeat Variant"/>
    <property type="match status" value="1"/>
</dbReference>
<reference evidence="4" key="1">
    <citation type="submission" date="2020-11" db="EMBL/GenBank/DDBJ databases">
        <authorList>
            <person name="Tran Van P."/>
        </authorList>
    </citation>
    <scope>NUCLEOTIDE SEQUENCE</scope>
</reference>